<dbReference type="GO" id="GO:0003729">
    <property type="term" value="F:mRNA binding"/>
    <property type="evidence" value="ECO:0007669"/>
    <property type="project" value="TreeGrafter"/>
</dbReference>
<reference evidence="3" key="2">
    <citation type="submission" date="2021-03" db="UniProtKB">
        <authorList>
            <consortium name="EnsemblPlants"/>
        </authorList>
    </citation>
    <scope>IDENTIFICATION</scope>
</reference>
<dbReference type="Proteomes" id="UP000596660">
    <property type="component" value="Unplaced"/>
</dbReference>
<dbReference type="AlphaFoldDB" id="A0A803L0M7"/>
<evidence type="ECO:0000313" key="4">
    <source>
        <dbReference type="Proteomes" id="UP000596660"/>
    </source>
</evidence>
<dbReference type="OMA" id="ERNMASC"/>
<feature type="repeat" description="PPR" evidence="2">
    <location>
        <begin position="255"/>
        <end position="289"/>
    </location>
</feature>
<dbReference type="PANTHER" id="PTHR47932:SF50">
    <property type="entry name" value="OS01G0908800 PROTEIN"/>
    <property type="match status" value="1"/>
</dbReference>
<feature type="repeat" description="PPR" evidence="2">
    <location>
        <begin position="185"/>
        <end position="219"/>
    </location>
</feature>
<evidence type="ECO:0008006" key="5">
    <source>
        <dbReference type="Google" id="ProtNLM"/>
    </source>
</evidence>
<dbReference type="PROSITE" id="PS51375">
    <property type="entry name" value="PPR"/>
    <property type="match status" value="5"/>
</dbReference>
<sequence length="446" mass="50480">MRASMRKLIAPQMKHLQQTTPTATLAPIPQLEAAFLTPLPTLSLTSPTTQSQLLTFLKIHLRSPITPQTLLHFLKNKLHYHPKFTHLDFHIFQWASTIDAYRHDHHTYEWMIRTLAVSDRFDALRVLVLDIMPSKPCPCSDGIFCCPRFEPIFRFAINSYCRVGRLNDASLAFDIMKKLIDGKPSVAVYNILIHGFVKNSQHDKALRLYDQLILDRVKPDVFTFNILISSYCKSNSFGSALELFKEMRAKSCEPNVVSFNTLIKGFFKERNYEEGVAMAYEMIDMGKRVLPDGFDCSDLFESLCSGSNAIRALEVVEEMWKTGKSPGIIACSTLVEGLRTAGKVEDALRFVNKMLKEGIVLDSVTFNCLLKDASHLGRTAEADRLRLLASSKGLDADAVTYNILVAGYTREGKTKEGELLVEEMLDKDYIPDIASYNRLIDRLHNI</sequence>
<evidence type="ECO:0000256" key="2">
    <source>
        <dbReference type="PROSITE-ProRule" id="PRU00708"/>
    </source>
</evidence>
<dbReference type="InterPro" id="IPR002885">
    <property type="entry name" value="PPR_rpt"/>
</dbReference>
<feature type="repeat" description="PPR" evidence="2">
    <location>
        <begin position="220"/>
        <end position="254"/>
    </location>
</feature>
<reference evidence="3" key="1">
    <citation type="journal article" date="2017" name="Nature">
        <title>The genome of Chenopodium quinoa.</title>
        <authorList>
            <person name="Jarvis D.E."/>
            <person name="Ho Y.S."/>
            <person name="Lightfoot D.J."/>
            <person name="Schmoeckel S.M."/>
            <person name="Li B."/>
            <person name="Borm T.J.A."/>
            <person name="Ohyanagi H."/>
            <person name="Mineta K."/>
            <person name="Michell C.T."/>
            <person name="Saber N."/>
            <person name="Kharbatia N.M."/>
            <person name="Rupper R.R."/>
            <person name="Sharp A.R."/>
            <person name="Dally N."/>
            <person name="Boughton B.A."/>
            <person name="Woo Y.H."/>
            <person name="Gao G."/>
            <person name="Schijlen E.G.W.M."/>
            <person name="Guo X."/>
            <person name="Momin A.A."/>
            <person name="Negrao S."/>
            <person name="Al-Babili S."/>
            <person name="Gehring C."/>
            <person name="Roessner U."/>
            <person name="Jung C."/>
            <person name="Murphy K."/>
            <person name="Arold S.T."/>
            <person name="Gojobori T."/>
            <person name="van der Linden C.G."/>
            <person name="van Loo E.N."/>
            <person name="Jellen E.N."/>
            <person name="Maughan P.J."/>
            <person name="Tester M."/>
        </authorList>
    </citation>
    <scope>NUCLEOTIDE SEQUENCE [LARGE SCALE GENOMIC DNA]</scope>
    <source>
        <strain evidence="3">cv. PI 614886</strain>
    </source>
</reference>
<dbReference type="SUPFAM" id="SSF81901">
    <property type="entry name" value="HCP-like"/>
    <property type="match status" value="1"/>
</dbReference>
<keyword evidence="4" id="KW-1185">Reference proteome</keyword>
<organism evidence="3 4">
    <name type="scientific">Chenopodium quinoa</name>
    <name type="common">Quinoa</name>
    <dbReference type="NCBI Taxonomy" id="63459"/>
    <lineage>
        <taxon>Eukaryota</taxon>
        <taxon>Viridiplantae</taxon>
        <taxon>Streptophyta</taxon>
        <taxon>Embryophyta</taxon>
        <taxon>Tracheophyta</taxon>
        <taxon>Spermatophyta</taxon>
        <taxon>Magnoliopsida</taxon>
        <taxon>eudicotyledons</taxon>
        <taxon>Gunneridae</taxon>
        <taxon>Pentapetalae</taxon>
        <taxon>Caryophyllales</taxon>
        <taxon>Chenopodiaceae</taxon>
        <taxon>Chenopodioideae</taxon>
        <taxon>Atripliceae</taxon>
        <taxon>Chenopodium</taxon>
    </lineage>
</organism>
<feature type="repeat" description="PPR" evidence="2">
    <location>
        <begin position="397"/>
        <end position="431"/>
    </location>
</feature>
<dbReference type="EnsemblPlants" id="AUR62005415-RA">
    <property type="protein sequence ID" value="AUR62005415-RA:cds"/>
    <property type="gene ID" value="AUR62005415"/>
</dbReference>
<dbReference type="NCBIfam" id="TIGR00756">
    <property type="entry name" value="PPR"/>
    <property type="match status" value="5"/>
</dbReference>
<dbReference type="Pfam" id="PF13041">
    <property type="entry name" value="PPR_2"/>
    <property type="match status" value="3"/>
</dbReference>
<dbReference type="Pfam" id="PF01535">
    <property type="entry name" value="PPR"/>
    <property type="match status" value="2"/>
</dbReference>
<protein>
    <recommendedName>
        <fullName evidence="5">Pentatricopeptide repeat-containing protein</fullName>
    </recommendedName>
</protein>
<dbReference type="Gene3D" id="1.25.40.10">
    <property type="entry name" value="Tetratricopeptide repeat domain"/>
    <property type="match status" value="4"/>
</dbReference>
<accession>A0A803L0M7</accession>
<evidence type="ECO:0000256" key="1">
    <source>
        <dbReference type="ARBA" id="ARBA00022737"/>
    </source>
</evidence>
<dbReference type="InterPro" id="IPR011990">
    <property type="entry name" value="TPR-like_helical_dom_sf"/>
</dbReference>
<dbReference type="PANTHER" id="PTHR47932">
    <property type="entry name" value="ATPASE EXPRESSION PROTEIN 3"/>
    <property type="match status" value="1"/>
</dbReference>
<dbReference type="Gramene" id="AUR62005415-RA">
    <property type="protein sequence ID" value="AUR62005415-RA:cds"/>
    <property type="gene ID" value="AUR62005415"/>
</dbReference>
<evidence type="ECO:0000313" key="3">
    <source>
        <dbReference type="EnsemblPlants" id="AUR62005415-RA:cds"/>
    </source>
</evidence>
<keyword evidence="1" id="KW-0677">Repeat</keyword>
<feature type="repeat" description="PPR" evidence="2">
    <location>
        <begin position="327"/>
        <end position="361"/>
    </location>
</feature>
<name>A0A803L0M7_CHEQI</name>
<proteinExistence type="predicted"/>